<dbReference type="AlphaFoldDB" id="A0A0D2BUB4"/>
<dbReference type="SMART" id="SM00906">
    <property type="entry name" value="Fungal_trans"/>
    <property type="match status" value="1"/>
</dbReference>
<dbReference type="GO" id="GO:0000978">
    <property type="term" value="F:RNA polymerase II cis-regulatory region sequence-specific DNA binding"/>
    <property type="evidence" value="ECO:0007669"/>
    <property type="project" value="TreeGrafter"/>
</dbReference>
<dbReference type="PROSITE" id="PS50048">
    <property type="entry name" value="ZN2_CY6_FUNGAL_2"/>
    <property type="match status" value="1"/>
</dbReference>
<sequence length="740" mass="84120">MGQKRRRLALSCVACRRRKVKCDRTYPTCVRCQKGGVSCDYVSYTAKDGLPTPSDESPHQQRESSVASWTEEANVWYHRSKERDSNVRTQEDVTPNPASSTQRGPPQTKSIQDLHERILELETHLVARASHSLSTERFKGRPNLPSLSSDKTALQDFERSLLRGQGFKTQYMGPSHGASLLLQFEELSGFVKDILHRLPTLQRARSDWKQKRREIKPSIVLPDHETLLSLIPDQATTDKLVQLYFEVLETTFRVLHAPTFFRSYKEFWVASHESPTAFLVQLLLVCAAANAVLSNKPAAFVGPSSVQRDTATKWIEVCETWLDLQSQKHMTLEVFQVQVLITVAKKMNCVKLKRAWTVAGYLLRLAMAIGLHREPTFLNKRISPFDQEMRRRLWFTILELEIQASLDRGMCASLGPLDWDCLAPLNIHDEDFDQTTDKMPPPRPMTEFTRTSFLCLAQRHLPLRLEVLSRINSVRTCIDSDNALDLDQRLRQYLDDIPHWTDSLAKIASQPMSQLLLHEFLLQIHQPIVAQGDLQARLFFSRLARQDAALSTVRIYTELRPNTAVMLTNLRDDLFRALLALCSVMIISLESKDLKHDRNATLTLIERGVDIMENRIRLLGQGFHSYWLTSSALGLLHSKLSPERLPEALAQETADRVAGLHRYMMELQVNPVDGLGDGVEEAAMNTANTLVGMSGQLPNVAMPELEQFAPIGAQFNAFSDTLFDFDMTDIWGLPNYQQFA</sequence>
<keyword evidence="10" id="KW-1185">Reference proteome</keyword>
<evidence type="ECO:0000313" key="9">
    <source>
        <dbReference type="EMBL" id="KIW56056.1"/>
    </source>
</evidence>
<feature type="domain" description="Zn(2)-C6 fungal-type" evidence="8">
    <location>
        <begin position="11"/>
        <end position="41"/>
    </location>
</feature>
<protein>
    <recommendedName>
        <fullName evidence="8">Zn(2)-C6 fungal-type domain-containing protein</fullName>
    </recommendedName>
</protein>
<dbReference type="CDD" id="cd00067">
    <property type="entry name" value="GAL4"/>
    <property type="match status" value="1"/>
</dbReference>
<feature type="region of interest" description="Disordered" evidence="7">
    <location>
        <begin position="50"/>
        <end position="69"/>
    </location>
</feature>
<dbReference type="InterPro" id="IPR036864">
    <property type="entry name" value="Zn2-C6_fun-type_DNA-bd_sf"/>
</dbReference>
<dbReference type="PANTHER" id="PTHR31944">
    <property type="entry name" value="HEME-RESPONSIVE ZINC FINGER TRANSCRIPTION FACTOR HAP1"/>
    <property type="match status" value="1"/>
</dbReference>
<gene>
    <name evidence="9" type="ORF">PV05_04749</name>
</gene>
<dbReference type="InterPro" id="IPR007219">
    <property type="entry name" value="XnlR_reg_dom"/>
</dbReference>
<evidence type="ECO:0000259" key="8">
    <source>
        <dbReference type="PROSITE" id="PS50048"/>
    </source>
</evidence>
<keyword evidence="5" id="KW-0804">Transcription</keyword>
<evidence type="ECO:0000256" key="1">
    <source>
        <dbReference type="ARBA" id="ARBA00022723"/>
    </source>
</evidence>
<dbReference type="SMART" id="SM00066">
    <property type="entry name" value="GAL4"/>
    <property type="match status" value="1"/>
</dbReference>
<feature type="compositionally biased region" description="Basic and acidic residues" evidence="7">
    <location>
        <begin position="79"/>
        <end position="91"/>
    </location>
</feature>
<dbReference type="CDD" id="cd12148">
    <property type="entry name" value="fungal_TF_MHR"/>
    <property type="match status" value="1"/>
</dbReference>
<dbReference type="OrthoDB" id="4236860at2759"/>
<dbReference type="HOGENOM" id="CLU_007091_1_0_1"/>
<dbReference type="GeneID" id="25326657"/>
<dbReference type="PANTHER" id="PTHR31944:SF130">
    <property type="entry name" value="ZN(II)2CYS6 TRANSCRIPTION FACTO (EUROFUNG)"/>
    <property type="match status" value="1"/>
</dbReference>
<dbReference type="InterPro" id="IPR001138">
    <property type="entry name" value="Zn2Cys6_DnaBD"/>
</dbReference>
<keyword evidence="2" id="KW-0862">Zinc</keyword>
<dbReference type="PROSITE" id="PS00463">
    <property type="entry name" value="ZN2_CY6_FUNGAL_1"/>
    <property type="match status" value="1"/>
</dbReference>
<dbReference type="GO" id="GO:0008270">
    <property type="term" value="F:zinc ion binding"/>
    <property type="evidence" value="ECO:0007669"/>
    <property type="project" value="InterPro"/>
</dbReference>
<dbReference type="SUPFAM" id="SSF57701">
    <property type="entry name" value="Zn2/Cys6 DNA-binding domain"/>
    <property type="match status" value="1"/>
</dbReference>
<evidence type="ECO:0000313" key="10">
    <source>
        <dbReference type="Proteomes" id="UP000054342"/>
    </source>
</evidence>
<dbReference type="EMBL" id="KN847319">
    <property type="protein sequence ID" value="KIW56056.1"/>
    <property type="molecule type" value="Genomic_DNA"/>
</dbReference>
<accession>A0A0D2BUB4</accession>
<dbReference type="STRING" id="348802.A0A0D2BUB4"/>
<reference evidence="9 10" key="1">
    <citation type="submission" date="2015-01" db="EMBL/GenBank/DDBJ databases">
        <title>The Genome Sequence of Exophiala xenobiotica CBS118157.</title>
        <authorList>
            <consortium name="The Broad Institute Genomics Platform"/>
            <person name="Cuomo C."/>
            <person name="de Hoog S."/>
            <person name="Gorbushina A."/>
            <person name="Stielow B."/>
            <person name="Teixiera M."/>
            <person name="Abouelleil A."/>
            <person name="Chapman S.B."/>
            <person name="Priest M."/>
            <person name="Young S.K."/>
            <person name="Wortman J."/>
            <person name="Nusbaum C."/>
            <person name="Birren B."/>
        </authorList>
    </citation>
    <scope>NUCLEOTIDE SEQUENCE [LARGE SCALE GENOMIC DNA]</scope>
    <source>
        <strain evidence="9 10">CBS 118157</strain>
    </source>
</reference>
<dbReference type="Pfam" id="PF04082">
    <property type="entry name" value="Fungal_trans"/>
    <property type="match status" value="1"/>
</dbReference>
<dbReference type="InterPro" id="IPR051430">
    <property type="entry name" value="Fungal_TF_Env_Response"/>
</dbReference>
<evidence type="ECO:0000256" key="4">
    <source>
        <dbReference type="ARBA" id="ARBA00023125"/>
    </source>
</evidence>
<dbReference type="Proteomes" id="UP000054342">
    <property type="component" value="Unassembled WGS sequence"/>
</dbReference>
<dbReference type="Pfam" id="PF00172">
    <property type="entry name" value="Zn_clus"/>
    <property type="match status" value="1"/>
</dbReference>
<keyword evidence="1" id="KW-0479">Metal-binding</keyword>
<evidence type="ECO:0000256" key="2">
    <source>
        <dbReference type="ARBA" id="ARBA00022833"/>
    </source>
</evidence>
<name>A0A0D2BUB4_9EURO</name>
<evidence type="ECO:0000256" key="5">
    <source>
        <dbReference type="ARBA" id="ARBA00023163"/>
    </source>
</evidence>
<dbReference type="PRINTS" id="PR00755">
    <property type="entry name" value="AFLATOXINBRP"/>
</dbReference>
<organism evidence="9 10">
    <name type="scientific">Exophiala xenobiotica</name>
    <dbReference type="NCBI Taxonomy" id="348802"/>
    <lineage>
        <taxon>Eukaryota</taxon>
        <taxon>Fungi</taxon>
        <taxon>Dikarya</taxon>
        <taxon>Ascomycota</taxon>
        <taxon>Pezizomycotina</taxon>
        <taxon>Eurotiomycetes</taxon>
        <taxon>Chaetothyriomycetidae</taxon>
        <taxon>Chaetothyriales</taxon>
        <taxon>Herpotrichiellaceae</taxon>
        <taxon>Exophiala</taxon>
    </lineage>
</organism>
<evidence type="ECO:0000256" key="6">
    <source>
        <dbReference type="ARBA" id="ARBA00023242"/>
    </source>
</evidence>
<dbReference type="GO" id="GO:0005634">
    <property type="term" value="C:nucleus"/>
    <property type="evidence" value="ECO:0007669"/>
    <property type="project" value="TreeGrafter"/>
</dbReference>
<proteinExistence type="predicted"/>
<dbReference type="RefSeq" id="XP_013316640.1">
    <property type="nucleotide sequence ID" value="XM_013461186.1"/>
</dbReference>
<dbReference type="Gene3D" id="4.10.240.10">
    <property type="entry name" value="Zn(2)-C6 fungal-type DNA-binding domain"/>
    <property type="match status" value="1"/>
</dbReference>
<evidence type="ECO:0000256" key="3">
    <source>
        <dbReference type="ARBA" id="ARBA00023015"/>
    </source>
</evidence>
<keyword evidence="6" id="KW-0539">Nucleus</keyword>
<feature type="region of interest" description="Disordered" evidence="7">
    <location>
        <begin position="79"/>
        <end position="109"/>
    </location>
</feature>
<dbReference type="GO" id="GO:0001228">
    <property type="term" value="F:DNA-binding transcription activator activity, RNA polymerase II-specific"/>
    <property type="evidence" value="ECO:0007669"/>
    <property type="project" value="TreeGrafter"/>
</dbReference>
<keyword evidence="3" id="KW-0805">Transcription regulation</keyword>
<keyword evidence="4" id="KW-0238">DNA-binding</keyword>
<evidence type="ECO:0000256" key="7">
    <source>
        <dbReference type="SAM" id="MobiDB-lite"/>
    </source>
</evidence>
<dbReference type="GO" id="GO:0006351">
    <property type="term" value="P:DNA-templated transcription"/>
    <property type="evidence" value="ECO:0007669"/>
    <property type="project" value="InterPro"/>
</dbReference>
<feature type="compositionally biased region" description="Polar residues" evidence="7">
    <location>
        <begin position="92"/>
        <end position="109"/>
    </location>
</feature>